<organism evidence="1">
    <name type="scientific">freshwater metagenome</name>
    <dbReference type="NCBI Taxonomy" id="449393"/>
    <lineage>
        <taxon>unclassified sequences</taxon>
        <taxon>metagenomes</taxon>
        <taxon>ecological metagenomes</taxon>
    </lineage>
</organism>
<reference evidence="1" key="1">
    <citation type="submission" date="2020-05" db="EMBL/GenBank/DDBJ databases">
        <authorList>
            <person name="Chiriac C."/>
            <person name="Salcher M."/>
            <person name="Ghai R."/>
            <person name="Kavagutti S V."/>
        </authorList>
    </citation>
    <scope>NUCLEOTIDE SEQUENCE</scope>
</reference>
<sequence length="40" mass="3815">MGRAVNLGDHRCEAGVTDLLLGAVGGVAGHIGDDAVAGAV</sequence>
<dbReference type="EMBL" id="CAFBPX010000056">
    <property type="protein sequence ID" value="CAB5032096.1"/>
    <property type="molecule type" value="Genomic_DNA"/>
</dbReference>
<proteinExistence type="predicted"/>
<gene>
    <name evidence="1" type="ORF">UFOPK4175_00436</name>
</gene>
<name>A0A6J7RTI4_9ZZZZ</name>
<dbReference type="AlphaFoldDB" id="A0A6J7RTI4"/>
<protein>
    <submittedName>
        <fullName evidence="1">Unannotated protein</fullName>
    </submittedName>
</protein>
<accession>A0A6J7RTI4</accession>
<evidence type="ECO:0000313" key="1">
    <source>
        <dbReference type="EMBL" id="CAB5032096.1"/>
    </source>
</evidence>